<accession>A0ABR2YYX6</accession>
<reference evidence="2 3" key="1">
    <citation type="journal article" date="2024" name="Nat. Commun.">
        <title>Phylogenomics reveals the evolutionary origins of lichenization in chlorophyte algae.</title>
        <authorList>
            <person name="Puginier C."/>
            <person name="Libourel C."/>
            <person name="Otte J."/>
            <person name="Skaloud P."/>
            <person name="Haon M."/>
            <person name="Grisel S."/>
            <person name="Petersen M."/>
            <person name="Berrin J.G."/>
            <person name="Delaux P.M."/>
            <person name="Dal Grande F."/>
            <person name="Keller J."/>
        </authorList>
    </citation>
    <scope>NUCLEOTIDE SEQUENCE [LARGE SCALE GENOMIC DNA]</scope>
    <source>
        <strain evidence="2 3">SAG 216-7</strain>
    </source>
</reference>
<gene>
    <name evidence="2" type="ORF">WJX75_000660</name>
</gene>
<evidence type="ECO:0000313" key="2">
    <source>
        <dbReference type="EMBL" id="KAK9917078.1"/>
    </source>
</evidence>
<dbReference type="EMBL" id="JALJOT010000002">
    <property type="protein sequence ID" value="KAK9917078.1"/>
    <property type="molecule type" value="Genomic_DNA"/>
</dbReference>
<dbReference type="Proteomes" id="UP001491310">
    <property type="component" value="Unassembled WGS sequence"/>
</dbReference>
<evidence type="ECO:0000256" key="1">
    <source>
        <dbReference type="SAM" id="MobiDB-lite"/>
    </source>
</evidence>
<feature type="region of interest" description="Disordered" evidence="1">
    <location>
        <begin position="1"/>
        <end position="56"/>
    </location>
</feature>
<proteinExistence type="predicted"/>
<sequence length="110" mass="11772">MSQPGRSFTEQVPPPHSGSPAFSLISPPLTSPSLTSPPLTPPSLTLPSPTSPSLTSPFEITLQKAASSGLDDSVEPLTKLARRLSLEADLYSRQRVNARWRSLSIGEPDH</sequence>
<evidence type="ECO:0000313" key="3">
    <source>
        <dbReference type="Proteomes" id="UP001491310"/>
    </source>
</evidence>
<feature type="compositionally biased region" description="Low complexity" evidence="1">
    <location>
        <begin position="26"/>
        <end position="56"/>
    </location>
</feature>
<comment type="caution">
    <text evidence="2">The sequence shown here is derived from an EMBL/GenBank/DDBJ whole genome shotgun (WGS) entry which is preliminary data.</text>
</comment>
<keyword evidence="3" id="KW-1185">Reference proteome</keyword>
<name>A0ABR2YYX6_9CHLO</name>
<protein>
    <submittedName>
        <fullName evidence="2">Uncharacterized protein</fullName>
    </submittedName>
</protein>
<organism evidence="2 3">
    <name type="scientific">Coccomyxa subellipsoidea</name>
    <dbReference type="NCBI Taxonomy" id="248742"/>
    <lineage>
        <taxon>Eukaryota</taxon>
        <taxon>Viridiplantae</taxon>
        <taxon>Chlorophyta</taxon>
        <taxon>core chlorophytes</taxon>
        <taxon>Trebouxiophyceae</taxon>
        <taxon>Trebouxiophyceae incertae sedis</taxon>
        <taxon>Coccomyxaceae</taxon>
        <taxon>Coccomyxa</taxon>
    </lineage>
</organism>
<feature type="compositionally biased region" description="Polar residues" evidence="1">
    <location>
        <begin position="1"/>
        <end position="10"/>
    </location>
</feature>